<dbReference type="RefSeq" id="WP_369280517.1">
    <property type="nucleotide sequence ID" value="NZ_JBJVMW010000037.1"/>
</dbReference>
<dbReference type="PANTHER" id="PTHR45527:SF1">
    <property type="entry name" value="FATTY ACID SYNTHASE"/>
    <property type="match status" value="1"/>
</dbReference>
<proteinExistence type="predicted"/>
<dbReference type="EMBL" id="JBJVNE010000029">
    <property type="protein sequence ID" value="MFM9652476.1"/>
    <property type="molecule type" value="Genomic_DNA"/>
</dbReference>
<name>A0ABW9IVL4_STRGJ</name>
<dbReference type="PANTHER" id="PTHR45527">
    <property type="entry name" value="NONRIBOSOMAL PEPTIDE SYNTHETASE"/>
    <property type="match status" value="1"/>
</dbReference>
<dbReference type="Proteomes" id="UP001631993">
    <property type="component" value="Unassembled WGS sequence"/>
</dbReference>
<evidence type="ECO:0000259" key="1">
    <source>
        <dbReference type="Pfam" id="PF00668"/>
    </source>
</evidence>
<feature type="domain" description="Condensation" evidence="1">
    <location>
        <begin position="29"/>
        <end position="342"/>
    </location>
</feature>
<comment type="caution">
    <text evidence="2">The sequence shown here is derived from an EMBL/GenBank/DDBJ whole genome shotgun (WGS) entry which is preliminary data.</text>
</comment>
<dbReference type="Pfam" id="PF00668">
    <property type="entry name" value="Condensation"/>
    <property type="match status" value="1"/>
</dbReference>
<evidence type="ECO:0000313" key="2">
    <source>
        <dbReference type="EMBL" id="MFM9652476.1"/>
    </source>
</evidence>
<dbReference type="Gene3D" id="3.30.559.30">
    <property type="entry name" value="Nonribosomal peptide synthetase, condensation domain"/>
    <property type="match status" value="1"/>
</dbReference>
<protein>
    <submittedName>
        <fullName evidence="2">Condensation domain-containing protein</fullName>
    </submittedName>
</protein>
<evidence type="ECO:0000313" key="3">
    <source>
        <dbReference type="Proteomes" id="UP001631993"/>
    </source>
</evidence>
<dbReference type="InterPro" id="IPR023213">
    <property type="entry name" value="CAT-like_dom_sf"/>
</dbReference>
<accession>A0ABW9IVL4</accession>
<organism evidence="2 3">
    <name type="scientific">Streptomyces galilaeus</name>
    <dbReference type="NCBI Taxonomy" id="33899"/>
    <lineage>
        <taxon>Bacteria</taxon>
        <taxon>Bacillati</taxon>
        <taxon>Actinomycetota</taxon>
        <taxon>Actinomycetes</taxon>
        <taxon>Kitasatosporales</taxon>
        <taxon>Streptomycetaceae</taxon>
        <taxon>Streptomyces</taxon>
    </lineage>
</organism>
<keyword evidence="3" id="KW-1185">Reference proteome</keyword>
<reference evidence="2 3" key="1">
    <citation type="submission" date="2024-12" db="EMBL/GenBank/DDBJ databases">
        <title>Forecasting of Potato common scab and diversities of Pathogenic streptomyces spp. in china.</title>
        <authorList>
            <person name="Handique U."/>
            <person name="Wu J."/>
        </authorList>
    </citation>
    <scope>NUCLEOTIDE SEQUENCE [LARGE SCALE GENOMIC DNA]</scope>
    <source>
        <strain evidence="2 3">ZRIMU1585</strain>
    </source>
</reference>
<sequence length="456" mass="50272">MHELAFQSHRGDAGPTTWGQREQWETVLANRPHDHRFNEPFLYSLPRSLPLSRVLASLGALVERHEGLRTAFLPDGDGDGDGSLRQAVVREGSVRVPVVEAGTRSGLAEARELMREASSRGFVAGPEFHARLALVVQHGRPRWLTGALSHLVIDRTSMRILERDFRALLDGADSRHLPPITHQPLDQAAAEQSPQGQARLETTLRRWRSGFESAPRSLFRTTVDNSPQPGFPAVELYAKGLGTRAQSIATKLNVRPSAVFVAAGAAALAWVQRLDRFGMIMTCSNRKDPRTKDHVGPLAQQGLVPVETGTSFYDMVTRIWPALLLTYRTSSYDLSALDAMFPDVTEECGTSVDHFVNFMGYDEPLPYDARVARLADGESVCERVAPVPSTRLRFGLFLDSDGDTVRGRMFGNGRYVDAETMHAVLCGVNDLLLTAANGDVDWPVDAAFTRFTRGRG</sequence>
<dbReference type="Gene3D" id="3.30.559.10">
    <property type="entry name" value="Chloramphenicol acetyltransferase-like domain"/>
    <property type="match status" value="1"/>
</dbReference>
<dbReference type="InterPro" id="IPR001242">
    <property type="entry name" value="Condensation_dom"/>
</dbReference>
<gene>
    <name evidence="2" type="ORF">ACKI1S_40910</name>
</gene>
<dbReference type="SUPFAM" id="SSF52777">
    <property type="entry name" value="CoA-dependent acyltransferases"/>
    <property type="match status" value="2"/>
</dbReference>